<gene>
    <name evidence="11" type="ORF">TKK_001489</name>
</gene>
<keyword evidence="12" id="KW-1185">Reference proteome</keyword>
<dbReference type="Pfam" id="PF01008">
    <property type="entry name" value="IF-2B"/>
    <property type="match status" value="1"/>
</dbReference>
<dbReference type="Gene3D" id="1.20.120.1070">
    <property type="entry name" value="Translation initiation factor eIF-2B, N-terminal domain"/>
    <property type="match status" value="1"/>
</dbReference>
<evidence type="ECO:0000256" key="5">
    <source>
        <dbReference type="ARBA" id="ARBA00022917"/>
    </source>
</evidence>
<dbReference type="EMBL" id="JBJJXI010000019">
    <property type="protein sequence ID" value="KAL3406100.1"/>
    <property type="molecule type" value="Genomic_DNA"/>
</dbReference>
<evidence type="ECO:0000256" key="10">
    <source>
        <dbReference type="RuleBase" id="RU003814"/>
    </source>
</evidence>
<evidence type="ECO:0000256" key="1">
    <source>
        <dbReference type="ARBA" id="ARBA00004514"/>
    </source>
</evidence>
<protein>
    <recommendedName>
        <fullName evidence="7">Translation initiation factor eIF2B subunit alpha</fullName>
    </recommendedName>
    <alternativeName>
        <fullName evidence="8">eIF2B GDP-GTP exchange factor subunit alpha</fullName>
    </alternativeName>
</protein>
<comment type="similarity">
    <text evidence="2 10">Belongs to the eIF-2B alpha/beta/delta subunits family.</text>
</comment>
<dbReference type="InterPro" id="IPR051501">
    <property type="entry name" value="eIF2B_alpha/beta/delta"/>
</dbReference>
<evidence type="ECO:0000256" key="6">
    <source>
        <dbReference type="ARBA" id="ARBA00043898"/>
    </source>
</evidence>
<evidence type="ECO:0000256" key="3">
    <source>
        <dbReference type="ARBA" id="ARBA00022490"/>
    </source>
</evidence>
<name>A0ABD2XLV5_9HYME</name>
<comment type="subcellular location">
    <subcellularLocation>
        <location evidence="1">Cytoplasm</location>
        <location evidence="1">Cytosol</location>
    </subcellularLocation>
</comment>
<dbReference type="GO" id="GO:0003743">
    <property type="term" value="F:translation initiation factor activity"/>
    <property type="evidence" value="ECO:0007669"/>
    <property type="project" value="UniProtKB-KW"/>
</dbReference>
<evidence type="ECO:0000256" key="7">
    <source>
        <dbReference type="ARBA" id="ARBA00044208"/>
    </source>
</evidence>
<evidence type="ECO:0000256" key="2">
    <source>
        <dbReference type="ARBA" id="ARBA00007251"/>
    </source>
</evidence>
<dbReference type="InterPro" id="IPR000649">
    <property type="entry name" value="IF-2B-related"/>
</dbReference>
<dbReference type="Gene3D" id="3.40.50.10470">
    <property type="entry name" value="Translation initiation factor eif-2b, domain 2"/>
    <property type="match status" value="1"/>
</dbReference>
<dbReference type="InterPro" id="IPR042529">
    <property type="entry name" value="IF_2B-like_C"/>
</dbReference>
<evidence type="ECO:0000313" key="11">
    <source>
        <dbReference type="EMBL" id="KAL3406100.1"/>
    </source>
</evidence>
<dbReference type="InterPro" id="IPR037171">
    <property type="entry name" value="NagB/RpiA_transferase-like"/>
</dbReference>
<dbReference type="PANTHER" id="PTHR45860:SF1">
    <property type="entry name" value="TRANSLATION INITIATION FACTOR EIF-2B SUBUNIT ALPHA"/>
    <property type="match status" value="1"/>
</dbReference>
<evidence type="ECO:0000256" key="8">
    <source>
        <dbReference type="ARBA" id="ARBA00044236"/>
    </source>
</evidence>
<dbReference type="GO" id="GO:0005829">
    <property type="term" value="C:cytosol"/>
    <property type="evidence" value="ECO:0007669"/>
    <property type="project" value="UniProtKB-SubCell"/>
</dbReference>
<evidence type="ECO:0000313" key="12">
    <source>
        <dbReference type="Proteomes" id="UP001627154"/>
    </source>
</evidence>
<accession>A0ABD2XLV5</accession>
<dbReference type="AlphaFoldDB" id="A0ABD2XLV5"/>
<keyword evidence="4" id="KW-0396">Initiation factor</keyword>
<reference evidence="11 12" key="1">
    <citation type="journal article" date="2024" name="bioRxiv">
        <title>A reference genome for Trichogramma kaykai: A tiny desert-dwelling parasitoid wasp with competing sex-ratio distorters.</title>
        <authorList>
            <person name="Culotta J."/>
            <person name="Lindsey A.R."/>
        </authorList>
    </citation>
    <scope>NUCLEOTIDE SEQUENCE [LARGE SCALE GENOMIC DNA]</scope>
    <source>
        <strain evidence="11 12">KSX58</strain>
    </source>
</reference>
<comment type="function">
    <text evidence="6">Acts as a component of the translation initiation factor 2B (eIF2B) complex, which catalyzes the exchange of GDP for GTP on eukaryotic initiation factor 2 (eIF2) gamma subunit. Its guanine nucleotide exchange factor activity is repressed when bound to eIF2 complex phosphorylated on the alpha subunit, thereby limiting the amount of methionyl-initiator methionine tRNA available to the ribosome and consequently global translation is repressed.</text>
</comment>
<sequence>MKTILETEKELSAGMAAIRVLLKVLEKSNSKTIQELREQLIDAIAILRTCDCPITAINSGSELFLRFITLTALDTQPFEECKKIMLDRGNTFYERLVESRQIIAQKASIYLYGGQTVLTHSRSRVVLAAMKRAAEKKCRFRVYITQSSPDTSGAEMVQNLRDLGIPCTMILDSAMGYIMESVDFVMVGAEGVCQSGGIINKIGTYQMALCAKALNKRFLVLAETFKFTQTFPLNNRDLEPEYKFTHSMLQKDTAEQHPLVDYTPPELINLFITDIGILPPTAVADELLKLYL</sequence>
<keyword evidence="5" id="KW-0648">Protein biosynthesis</keyword>
<dbReference type="InterPro" id="IPR042528">
    <property type="entry name" value="elF-2B_alpha_N"/>
</dbReference>
<proteinExistence type="inferred from homology"/>
<dbReference type="SUPFAM" id="SSF100950">
    <property type="entry name" value="NagB/RpiA/CoA transferase-like"/>
    <property type="match status" value="1"/>
</dbReference>
<comment type="subunit">
    <text evidence="9">Component of the translation initiation factor 2B (eIF2B) complex which is a heterodecamer of two sets of five different subunits: alpha, beta, gamma, delta and epsilon. Subunits alpha, beta and delta comprise a regulatory subcomplex and subunits epsilon and gamma comprise a catalytic subcomplex. Within the complex, the hexameric regulatory complex resides at the center, with the two heterodimeric catalytic subcomplexes bound on opposite sides.</text>
</comment>
<comment type="caution">
    <text evidence="11">The sequence shown here is derived from an EMBL/GenBank/DDBJ whole genome shotgun (WGS) entry which is preliminary data.</text>
</comment>
<dbReference type="Proteomes" id="UP001627154">
    <property type="component" value="Unassembled WGS sequence"/>
</dbReference>
<evidence type="ECO:0000256" key="4">
    <source>
        <dbReference type="ARBA" id="ARBA00022540"/>
    </source>
</evidence>
<dbReference type="PANTHER" id="PTHR45860">
    <property type="entry name" value="TRANSLATION INITIATION FACTOR EIF-2B SUBUNIT ALPHA"/>
    <property type="match status" value="1"/>
</dbReference>
<organism evidence="11 12">
    <name type="scientific">Trichogramma kaykai</name>
    <dbReference type="NCBI Taxonomy" id="54128"/>
    <lineage>
        <taxon>Eukaryota</taxon>
        <taxon>Metazoa</taxon>
        <taxon>Ecdysozoa</taxon>
        <taxon>Arthropoda</taxon>
        <taxon>Hexapoda</taxon>
        <taxon>Insecta</taxon>
        <taxon>Pterygota</taxon>
        <taxon>Neoptera</taxon>
        <taxon>Endopterygota</taxon>
        <taxon>Hymenoptera</taxon>
        <taxon>Apocrita</taxon>
        <taxon>Proctotrupomorpha</taxon>
        <taxon>Chalcidoidea</taxon>
        <taxon>Trichogrammatidae</taxon>
        <taxon>Trichogramma</taxon>
    </lineage>
</organism>
<keyword evidence="3" id="KW-0963">Cytoplasm</keyword>
<evidence type="ECO:0000256" key="9">
    <source>
        <dbReference type="ARBA" id="ARBA00046432"/>
    </source>
</evidence>